<keyword evidence="3" id="KW-1185">Reference proteome</keyword>
<organism evidence="2 3">
    <name type="scientific">Ephemerocybe angulata</name>
    <dbReference type="NCBI Taxonomy" id="980116"/>
    <lineage>
        <taxon>Eukaryota</taxon>
        <taxon>Fungi</taxon>
        <taxon>Dikarya</taxon>
        <taxon>Basidiomycota</taxon>
        <taxon>Agaricomycotina</taxon>
        <taxon>Agaricomycetes</taxon>
        <taxon>Agaricomycetidae</taxon>
        <taxon>Agaricales</taxon>
        <taxon>Agaricineae</taxon>
        <taxon>Psathyrellaceae</taxon>
        <taxon>Ephemerocybe</taxon>
    </lineage>
</organism>
<protein>
    <submittedName>
        <fullName evidence="2">Uncharacterized protein</fullName>
    </submittedName>
</protein>
<dbReference type="EMBL" id="JAACJK010000220">
    <property type="protein sequence ID" value="KAF5315772.1"/>
    <property type="molecule type" value="Genomic_DNA"/>
</dbReference>
<comment type="caution">
    <text evidence="2">The sequence shown here is derived from an EMBL/GenBank/DDBJ whole genome shotgun (WGS) entry which is preliminary data.</text>
</comment>
<evidence type="ECO:0000313" key="2">
    <source>
        <dbReference type="EMBL" id="KAF5315772.1"/>
    </source>
</evidence>
<sequence length="161" mass="17047">MAGLNNDPRTVMAGGPFGVYPGVANPNPSNAIDSTARDNPDFAAAQDTGRFRPGGAGTEFREQLSAQRVYNESTGVIEHHPGIIESSNIDPLNENSNKGNDLVYVENDGWANLTSGPGGSRNVTEKKPTNFAAGVMKLAYGTLAGNEQKKEEGREAMHGTK</sequence>
<evidence type="ECO:0000256" key="1">
    <source>
        <dbReference type="SAM" id="MobiDB-lite"/>
    </source>
</evidence>
<evidence type="ECO:0000313" key="3">
    <source>
        <dbReference type="Proteomes" id="UP000541558"/>
    </source>
</evidence>
<accession>A0A8H5B4V1</accession>
<gene>
    <name evidence="2" type="ORF">D9611_004647</name>
</gene>
<dbReference type="Proteomes" id="UP000541558">
    <property type="component" value="Unassembled WGS sequence"/>
</dbReference>
<name>A0A8H5B4V1_9AGAR</name>
<feature type="region of interest" description="Disordered" evidence="1">
    <location>
        <begin position="1"/>
        <end position="58"/>
    </location>
</feature>
<dbReference type="OrthoDB" id="2581931at2759"/>
<feature type="region of interest" description="Disordered" evidence="1">
    <location>
        <begin position="142"/>
        <end position="161"/>
    </location>
</feature>
<dbReference type="AlphaFoldDB" id="A0A8H5B4V1"/>
<proteinExistence type="predicted"/>
<feature type="compositionally biased region" description="Basic and acidic residues" evidence="1">
    <location>
        <begin position="147"/>
        <end position="161"/>
    </location>
</feature>
<reference evidence="2 3" key="1">
    <citation type="journal article" date="2020" name="ISME J.">
        <title>Uncovering the hidden diversity of litter-decomposition mechanisms in mushroom-forming fungi.</title>
        <authorList>
            <person name="Floudas D."/>
            <person name="Bentzer J."/>
            <person name="Ahren D."/>
            <person name="Johansson T."/>
            <person name="Persson P."/>
            <person name="Tunlid A."/>
        </authorList>
    </citation>
    <scope>NUCLEOTIDE SEQUENCE [LARGE SCALE GENOMIC DNA]</scope>
    <source>
        <strain evidence="2 3">CBS 175.51</strain>
    </source>
</reference>